<dbReference type="AlphaFoldDB" id="A0A1H6HSE4"/>
<dbReference type="RefSeq" id="WP_089694219.1">
    <property type="nucleotide sequence ID" value="NZ_FNWQ01000005.1"/>
</dbReference>
<gene>
    <name evidence="1" type="ORF">SAMN05421593_3575</name>
</gene>
<dbReference type="STRING" id="680127.SAMN05421593_3575"/>
<organism evidence="1 2">
    <name type="scientific">Chryseobacterium culicis</name>
    <dbReference type="NCBI Taxonomy" id="680127"/>
    <lineage>
        <taxon>Bacteria</taxon>
        <taxon>Pseudomonadati</taxon>
        <taxon>Bacteroidota</taxon>
        <taxon>Flavobacteriia</taxon>
        <taxon>Flavobacteriales</taxon>
        <taxon>Weeksellaceae</taxon>
        <taxon>Chryseobacterium group</taxon>
        <taxon>Chryseobacterium</taxon>
    </lineage>
</organism>
<evidence type="ECO:0000313" key="2">
    <source>
        <dbReference type="Proteomes" id="UP000198561"/>
    </source>
</evidence>
<sequence length="233" mass="26517">MENTKKIGYSILFLLMMLSCDGQGQISYYDTQLNKISNSTHIKKLKLNLYQYNGKVNISSDYTVQYAGNNDKIMTETKGLILQDSIFSLKTNSLYSTDSTIKIASYQEVEKNILYKDVNNIYYNATSRNSNSPYIILDLVSSEVKVLSGYYIRDKNTVYSYGGINCQKLEDVQISSFTTGKYINSITGKTMYLGFDGKSIFQNEVKLTVDDVKNLPIDEKIKDSLQKEYFSGK</sequence>
<reference evidence="1 2" key="1">
    <citation type="submission" date="2016-10" db="EMBL/GenBank/DDBJ databases">
        <authorList>
            <person name="de Groot N.N."/>
        </authorList>
    </citation>
    <scope>NUCLEOTIDE SEQUENCE [LARGE SCALE GENOMIC DNA]</scope>
    <source>
        <strain evidence="1 2">DSM 23031</strain>
    </source>
</reference>
<dbReference type="Proteomes" id="UP000198561">
    <property type="component" value="Unassembled WGS sequence"/>
</dbReference>
<dbReference type="EMBL" id="FNWQ01000005">
    <property type="protein sequence ID" value="SEH38927.1"/>
    <property type="molecule type" value="Genomic_DNA"/>
</dbReference>
<protein>
    <submittedName>
        <fullName evidence="1">DKNYY family protein</fullName>
    </submittedName>
</protein>
<evidence type="ECO:0000313" key="1">
    <source>
        <dbReference type="EMBL" id="SEH38927.1"/>
    </source>
</evidence>
<proteinExistence type="predicted"/>
<name>A0A1H6HSE4_CHRCI</name>
<dbReference type="OrthoDB" id="1258701at2"/>
<accession>A0A1H6HSE4</accession>
<dbReference type="PROSITE" id="PS51257">
    <property type="entry name" value="PROKAR_LIPOPROTEIN"/>
    <property type="match status" value="1"/>
</dbReference>